<evidence type="ECO:0000256" key="4">
    <source>
        <dbReference type="ARBA" id="ARBA00012458"/>
    </source>
</evidence>
<evidence type="ECO:0000256" key="6">
    <source>
        <dbReference type="ARBA" id="ARBA00022723"/>
    </source>
</evidence>
<dbReference type="PANTHER" id="PTHR20941">
    <property type="entry name" value="FOLATE SYNTHESIS PROTEINS"/>
    <property type="match status" value="1"/>
</dbReference>
<dbReference type="EMBL" id="QAOK01000001">
    <property type="protein sequence ID" value="PTQ83368.1"/>
    <property type="molecule type" value="Genomic_DNA"/>
</dbReference>
<evidence type="ECO:0000256" key="8">
    <source>
        <dbReference type="ARBA" id="ARBA00022909"/>
    </source>
</evidence>
<protein>
    <recommendedName>
        <fullName evidence="4">dihydropteroate synthase</fullName>
        <ecNumber evidence="4">2.5.1.15</ecNumber>
    </recommendedName>
</protein>
<dbReference type="Pfam" id="PF00809">
    <property type="entry name" value="Pterin_bind"/>
    <property type="match status" value="1"/>
</dbReference>
<comment type="cofactor">
    <cofactor evidence="2">
        <name>Mg(2+)</name>
        <dbReference type="ChEBI" id="CHEBI:18420"/>
    </cofactor>
</comment>
<dbReference type="RefSeq" id="WP_107760884.1">
    <property type="nucleotide sequence ID" value="NZ_QAOK01000001.1"/>
</dbReference>
<comment type="catalytic activity">
    <reaction evidence="1">
        <text>(7,8-dihydropterin-6-yl)methyl diphosphate + 4-aminobenzoate = 7,8-dihydropteroate + diphosphate</text>
        <dbReference type="Rhea" id="RHEA:19949"/>
        <dbReference type="ChEBI" id="CHEBI:17836"/>
        <dbReference type="ChEBI" id="CHEBI:17839"/>
        <dbReference type="ChEBI" id="CHEBI:33019"/>
        <dbReference type="ChEBI" id="CHEBI:72950"/>
        <dbReference type="EC" id="2.5.1.15"/>
    </reaction>
</comment>
<evidence type="ECO:0000313" key="10">
    <source>
        <dbReference type="EMBL" id="PTQ83368.1"/>
    </source>
</evidence>
<name>A0A2T5IHS2_9PROT</name>
<comment type="pathway">
    <text evidence="3">Cofactor biosynthesis; tetrahydrofolate biosynthesis; 7,8-dihydrofolate from 2-amino-4-hydroxy-6-hydroxymethyl-7,8-dihydropteridine diphosphate and 4-aminobenzoate: step 1/2.</text>
</comment>
<keyword evidence="8" id="KW-0289">Folate biosynthesis</keyword>
<dbReference type="InterPro" id="IPR045031">
    <property type="entry name" value="DHP_synth-like"/>
</dbReference>
<keyword evidence="5" id="KW-0808">Transferase</keyword>
<dbReference type="GO" id="GO:0046654">
    <property type="term" value="P:tetrahydrofolate biosynthetic process"/>
    <property type="evidence" value="ECO:0007669"/>
    <property type="project" value="TreeGrafter"/>
</dbReference>
<dbReference type="GO" id="GO:0005829">
    <property type="term" value="C:cytosol"/>
    <property type="evidence" value="ECO:0007669"/>
    <property type="project" value="TreeGrafter"/>
</dbReference>
<evidence type="ECO:0000256" key="2">
    <source>
        <dbReference type="ARBA" id="ARBA00001946"/>
    </source>
</evidence>
<evidence type="ECO:0000256" key="5">
    <source>
        <dbReference type="ARBA" id="ARBA00022679"/>
    </source>
</evidence>
<dbReference type="CDD" id="cd00739">
    <property type="entry name" value="DHPS"/>
    <property type="match status" value="1"/>
</dbReference>
<keyword evidence="7" id="KW-0460">Magnesium</keyword>
<dbReference type="PANTHER" id="PTHR20941:SF1">
    <property type="entry name" value="FOLIC ACID SYNTHESIS PROTEIN FOL1"/>
    <property type="match status" value="1"/>
</dbReference>
<evidence type="ECO:0000256" key="3">
    <source>
        <dbReference type="ARBA" id="ARBA00004763"/>
    </source>
</evidence>
<comment type="caution">
    <text evidence="10">The sequence shown here is derived from an EMBL/GenBank/DDBJ whole genome shotgun (WGS) entry which is preliminary data.</text>
</comment>
<evidence type="ECO:0000256" key="7">
    <source>
        <dbReference type="ARBA" id="ARBA00022842"/>
    </source>
</evidence>
<reference evidence="10 11" key="1">
    <citation type="submission" date="2018-04" db="EMBL/GenBank/DDBJ databases">
        <title>Active sludge and wastewater microbial communities from Klosterneuburg, Austria.</title>
        <authorList>
            <person name="Wagner M."/>
        </authorList>
    </citation>
    <scope>NUCLEOTIDE SEQUENCE [LARGE SCALE GENOMIC DNA]</scope>
    <source>
        <strain evidence="10 11">Nl12</strain>
    </source>
</reference>
<dbReference type="GO" id="GO:0046656">
    <property type="term" value="P:folic acid biosynthetic process"/>
    <property type="evidence" value="ECO:0007669"/>
    <property type="project" value="UniProtKB-KW"/>
</dbReference>
<dbReference type="InterPro" id="IPR000489">
    <property type="entry name" value="Pterin-binding_dom"/>
</dbReference>
<feature type="domain" description="Pterin-binding" evidence="9">
    <location>
        <begin position="1"/>
        <end position="249"/>
    </location>
</feature>
<organism evidence="10 11">
    <name type="scientific">Nitrosospira multiformis</name>
    <dbReference type="NCBI Taxonomy" id="1231"/>
    <lineage>
        <taxon>Bacteria</taxon>
        <taxon>Pseudomonadati</taxon>
        <taxon>Pseudomonadota</taxon>
        <taxon>Betaproteobacteria</taxon>
        <taxon>Nitrosomonadales</taxon>
        <taxon>Nitrosomonadaceae</taxon>
        <taxon>Nitrosospira</taxon>
    </lineage>
</organism>
<dbReference type="PROSITE" id="PS00793">
    <property type="entry name" value="DHPS_2"/>
    <property type="match status" value="1"/>
</dbReference>
<dbReference type="Proteomes" id="UP000244152">
    <property type="component" value="Unassembled WGS sequence"/>
</dbReference>
<dbReference type="InterPro" id="IPR006390">
    <property type="entry name" value="DHP_synth_dom"/>
</dbReference>
<gene>
    <name evidence="10" type="ORF">C8R21_10162</name>
</gene>
<dbReference type="GO" id="GO:0046872">
    <property type="term" value="F:metal ion binding"/>
    <property type="evidence" value="ECO:0007669"/>
    <property type="project" value="UniProtKB-KW"/>
</dbReference>
<proteinExistence type="predicted"/>
<dbReference type="InterPro" id="IPR011005">
    <property type="entry name" value="Dihydropteroate_synth-like_sf"/>
</dbReference>
<dbReference type="NCBIfam" id="TIGR01496">
    <property type="entry name" value="DHPS"/>
    <property type="match status" value="1"/>
</dbReference>
<sequence>MGVVNITPDSFSDGGLFASTKHALSQAFRLVEEGADLLDIGGESTRPGSTPVSVEEELRRIIPVVEALVNQNVQVSVDTSKPEVMRAAIAAGAVMINDVRALQIPGALEAVAEGGVTACLMHMQGEPANMQVNPQYDDVVHDVKAFLKRRLEAAQAAGIPRERLVVDPGFGFGKNQVHNIELLRHLDQFLDLGVPMLVGLSRKSMLGKITGGDINNRIHASIAAALIAAMKGVALLRVHDVRATRDALAVYNAVYDRGSARENA</sequence>
<dbReference type="GO" id="GO:0004156">
    <property type="term" value="F:dihydropteroate synthase activity"/>
    <property type="evidence" value="ECO:0007669"/>
    <property type="project" value="UniProtKB-EC"/>
</dbReference>
<keyword evidence="6" id="KW-0479">Metal-binding</keyword>
<evidence type="ECO:0000313" key="11">
    <source>
        <dbReference type="Proteomes" id="UP000244152"/>
    </source>
</evidence>
<dbReference type="Gene3D" id="3.20.20.20">
    <property type="entry name" value="Dihydropteroate synthase-like"/>
    <property type="match status" value="1"/>
</dbReference>
<accession>A0A2T5IHS2</accession>
<dbReference type="EC" id="2.5.1.15" evidence="4"/>
<dbReference type="AlphaFoldDB" id="A0A2T5IHS2"/>
<evidence type="ECO:0000259" key="9">
    <source>
        <dbReference type="PROSITE" id="PS50972"/>
    </source>
</evidence>
<dbReference type="PROSITE" id="PS50972">
    <property type="entry name" value="PTERIN_BINDING"/>
    <property type="match status" value="1"/>
</dbReference>
<evidence type="ECO:0000256" key="1">
    <source>
        <dbReference type="ARBA" id="ARBA00000012"/>
    </source>
</evidence>
<dbReference type="SUPFAM" id="SSF51717">
    <property type="entry name" value="Dihydropteroate synthetase-like"/>
    <property type="match status" value="1"/>
</dbReference>